<dbReference type="Proteomes" id="UP001501920">
    <property type="component" value="Chromosome 1"/>
</dbReference>
<dbReference type="InterPro" id="IPR052749">
    <property type="entry name" value="Alpha-tectorin"/>
</dbReference>
<reference evidence="2" key="3">
    <citation type="submission" date="2025-09" db="UniProtKB">
        <authorList>
            <consortium name="Ensembl"/>
        </authorList>
    </citation>
    <scope>IDENTIFICATION</scope>
</reference>
<dbReference type="PANTHER" id="PTHR46160:SF9">
    <property type="entry name" value="PROTEIN PRY2-RELATED"/>
    <property type="match status" value="1"/>
</dbReference>
<dbReference type="GeneTree" id="ENSGT00950000183155"/>
<dbReference type="Ensembl" id="ENSPNAT00000086561.1">
    <property type="protein sequence ID" value="ENSPNAP00000053657.1"/>
    <property type="gene ID" value="ENSPNAG00000037426.1"/>
</dbReference>
<accession>A0AAR2JTR2</accession>
<dbReference type="Pfam" id="PF06119">
    <property type="entry name" value="NIDO"/>
    <property type="match status" value="2"/>
</dbReference>
<dbReference type="SUPFAM" id="SSF47473">
    <property type="entry name" value="EF-hand"/>
    <property type="match status" value="1"/>
</dbReference>
<feature type="domain" description="NIDO" evidence="1">
    <location>
        <begin position="291"/>
        <end position="389"/>
    </location>
</feature>
<feature type="domain" description="NIDO" evidence="1">
    <location>
        <begin position="79"/>
        <end position="213"/>
    </location>
</feature>
<dbReference type="AlphaFoldDB" id="A0AAR2JTR2"/>
<dbReference type="SMART" id="SM00539">
    <property type="entry name" value="NIDO"/>
    <property type="match status" value="2"/>
</dbReference>
<dbReference type="GO" id="GO:0007160">
    <property type="term" value="P:cell-matrix adhesion"/>
    <property type="evidence" value="ECO:0007669"/>
    <property type="project" value="InterPro"/>
</dbReference>
<evidence type="ECO:0000313" key="2">
    <source>
        <dbReference type="Ensembl" id="ENSPNAP00000053657.1"/>
    </source>
</evidence>
<organism evidence="2 3">
    <name type="scientific">Pygocentrus nattereri</name>
    <name type="common">Red-bellied piranha</name>
    <dbReference type="NCBI Taxonomy" id="42514"/>
    <lineage>
        <taxon>Eukaryota</taxon>
        <taxon>Metazoa</taxon>
        <taxon>Chordata</taxon>
        <taxon>Craniata</taxon>
        <taxon>Vertebrata</taxon>
        <taxon>Euteleostomi</taxon>
        <taxon>Actinopterygii</taxon>
        <taxon>Neopterygii</taxon>
        <taxon>Teleostei</taxon>
        <taxon>Ostariophysi</taxon>
        <taxon>Characiformes</taxon>
        <taxon>Characoidei</taxon>
        <taxon>Pygocentrus</taxon>
    </lineage>
</organism>
<dbReference type="InterPro" id="IPR011992">
    <property type="entry name" value="EF-hand-dom_pair"/>
</dbReference>
<evidence type="ECO:0000259" key="1">
    <source>
        <dbReference type="PROSITE" id="PS51220"/>
    </source>
</evidence>
<dbReference type="PANTHER" id="PTHR46160">
    <property type="entry name" value="ALPHA-TECTORIN-RELATED"/>
    <property type="match status" value="1"/>
</dbReference>
<reference evidence="2 3" key="1">
    <citation type="submission" date="2020-10" db="EMBL/GenBank/DDBJ databases">
        <title>Pygocentrus nattereri (red-bellied piranha) genome, fPygNat1, primary haplotype.</title>
        <authorList>
            <person name="Myers G."/>
            <person name="Meyer A."/>
            <person name="Karagic N."/>
            <person name="Pippel M."/>
            <person name="Winkler S."/>
            <person name="Tracey A."/>
            <person name="Wood J."/>
            <person name="Formenti G."/>
            <person name="Howe K."/>
            <person name="Fedrigo O."/>
            <person name="Jarvis E.D."/>
        </authorList>
    </citation>
    <scope>NUCLEOTIDE SEQUENCE [LARGE SCALE GENOMIC DNA]</scope>
</reference>
<dbReference type="PROSITE" id="PS51220">
    <property type="entry name" value="NIDO"/>
    <property type="match status" value="2"/>
</dbReference>
<dbReference type="InterPro" id="IPR003886">
    <property type="entry name" value="NIDO_dom"/>
</dbReference>
<keyword evidence="3" id="KW-1185">Reference proteome</keyword>
<protein>
    <recommendedName>
        <fullName evidence="1">NIDO domain-containing protein</fullName>
    </recommendedName>
</protein>
<evidence type="ECO:0000313" key="3">
    <source>
        <dbReference type="Proteomes" id="UP001501920"/>
    </source>
</evidence>
<reference evidence="2" key="2">
    <citation type="submission" date="2025-08" db="UniProtKB">
        <authorList>
            <consortium name="Ensembl"/>
        </authorList>
    </citation>
    <scope>IDENTIFICATION</scope>
</reference>
<proteinExistence type="predicted"/>
<name>A0AAR2JTR2_PYGNA</name>
<sequence>MYVSGHFYPYGVGPGDTVNALSDDGTSSAISLLRPFVFFGRTYNTIYVNNNGHLTFDQPWYSYIPYQFPTSGGRDIIAPFWTDLDNRNNGVISYKQYSSGSVLTQATQNINQYFPQLQFTATSVLVATWDRIAYYPVSGTETTFQAVLISDGQFSFVLMNYGQIAPTSRAGYDTDDSSYYFSIPGSFQYNYSVFTYSSNVNVTGRWAFRVDRGTRGCQFNSNHRQLPSDDPKDKNDGTSSAISLLRPFVFFGRTYNTIYVNNNGHLTFDQPWYSYIPYQFPTSGGRDIIAPFWTDLDNRNNGVISYKQYSSGSVLTQATQNINQYFPQLQFTATSVLVATWDRIAYYPVSGTETTFQAVLISDGQFSFVLMNYGQIAPTSRAVQVNIIW</sequence>